<dbReference type="OrthoDB" id="9177212at2"/>
<keyword evidence="1" id="KW-0812">Transmembrane</keyword>
<evidence type="ECO:0000256" key="1">
    <source>
        <dbReference type="SAM" id="Phobius"/>
    </source>
</evidence>
<evidence type="ECO:0000313" key="3">
    <source>
        <dbReference type="Proteomes" id="UP000298180"/>
    </source>
</evidence>
<proteinExistence type="predicted"/>
<dbReference type="SUPFAM" id="SSF82714">
    <property type="entry name" value="Multidrug efflux transporter AcrB TolC docking domain, DN and DC subdomains"/>
    <property type="match status" value="2"/>
</dbReference>
<feature type="transmembrane region" description="Helical" evidence="1">
    <location>
        <begin position="946"/>
        <end position="967"/>
    </location>
</feature>
<sequence>MNLSAYSIRNPVVVVLLFGLLTLAGLWAFRANQVQEFPDVELPIVTVSASLDGAAPAQLETEVARKIEDSVAGVQGVKHIQTRVLDGEVSLTVEFILEKNASDAATEVRDAVSRIRSDLPGDLKEPVVSKASTAGRVVQVLAASSESMDEQQVSWFVDNQLSKALLSVPGVGAVKRVGGVTREVRVELDPLKMAALQVSALDVSRRLKLVQQEAPGGRGDVGGAEQSVRTIATVQTADQLAALDIGLADGRSIRLDQIARLTDTVAEQRSVALREGRRVVGVEVFRSKGASEIAVAQGVRATLARLQAAHPQVELQEVVDNSQSVQENFDGSMHLLYEGAVLAVLVVWWFLRDWRATLVAAAALPLSAIPAFLGMAAFGFTLNTITLLALALVVGILVDDAIVEVENISRHLKMGKTPMQAALEAADEIGLAVIATTFALVAVFLPTAFMGGIPGKFFKQFGWTAVVAILASLLVARFVTPMMAAYLLKGAHAEQQDGRLMAWYLRAVRWCMHHRAVTAGGAALFFVASVSLVGLLPTGFVPAGDRAQTMVNIELPPGSTLQQTLAVAEQARRVTAGLHEVTGVFSSVGGGSTGDPFAPGTAAEARRAVLTVQMLHRTEREASVREVETEIRRRLSELPGARFGVGAQDNGVKMQIVLQGDDAGLLAAAAQRAERELRGLRGIGTVSSSASLARPEIIVRPDFARAANLGVTTSSIAETVRVATAGDYDTALAKLNLTERQVPVRVKLPDATRADLAALGRLTVPGKDGPVLLASVASLSMESGPAEIRRLDRRRNVTLDVELGRRDLGDLYKEAMALPAFQNLPPQVKVVELGDAQEMKALFASFGIAMCIGVLCIWGVLVLLFKDFMQPVTILAALPLSVGGAFVGLLATHSALSMPAMIGLIMLMGVVTKNSILLVEYAIVARRDGMSRFDALVDACHKRSRPIVMTTIAMGAGMFPLAMGWGADPSFRAPMAVAVIGGLITSTLLSLLVVPVVFTYVDDFQRWTAAQVARLRSVQPSEARAAQRMLPGFDIEGERA</sequence>
<dbReference type="EMBL" id="SMLM01000001">
    <property type="protein sequence ID" value="TFZ05962.1"/>
    <property type="molecule type" value="Genomic_DNA"/>
</dbReference>
<dbReference type="PANTHER" id="PTHR32063">
    <property type="match status" value="1"/>
</dbReference>
<name>A0A4Z0C4U8_9BURK</name>
<dbReference type="Pfam" id="PF00873">
    <property type="entry name" value="ACR_tran"/>
    <property type="match status" value="1"/>
</dbReference>
<feature type="transmembrane region" description="Helical" evidence="1">
    <location>
        <begin position="872"/>
        <end position="896"/>
    </location>
</feature>
<organism evidence="2 3">
    <name type="scientific">Ramlibacter henchirensis</name>
    <dbReference type="NCBI Taxonomy" id="204072"/>
    <lineage>
        <taxon>Bacteria</taxon>
        <taxon>Pseudomonadati</taxon>
        <taxon>Pseudomonadota</taxon>
        <taxon>Betaproteobacteria</taxon>
        <taxon>Burkholderiales</taxon>
        <taxon>Comamonadaceae</taxon>
        <taxon>Ramlibacter</taxon>
    </lineage>
</organism>
<dbReference type="Gene3D" id="3.30.70.1440">
    <property type="entry name" value="Multidrug efflux transporter AcrB pore domain"/>
    <property type="match status" value="1"/>
</dbReference>
<keyword evidence="1" id="KW-1133">Transmembrane helix</keyword>
<gene>
    <name evidence="2" type="ORF">EZ313_04740</name>
</gene>
<dbReference type="Gene3D" id="1.20.1640.10">
    <property type="entry name" value="Multidrug efflux transporter AcrB transmembrane domain"/>
    <property type="match status" value="2"/>
</dbReference>
<feature type="transmembrane region" description="Helical" evidence="1">
    <location>
        <begin position="973"/>
        <end position="1001"/>
    </location>
</feature>
<reference evidence="2 3" key="1">
    <citation type="submission" date="2019-03" db="EMBL/GenBank/DDBJ databases">
        <title>Ramlibacter henchirensis DSM 14656, whole genome shotgun sequence.</title>
        <authorList>
            <person name="Zhang X."/>
            <person name="Feng G."/>
            <person name="Zhu H."/>
        </authorList>
    </citation>
    <scope>NUCLEOTIDE SEQUENCE [LARGE SCALE GENOMIC DNA]</scope>
    <source>
        <strain evidence="2 3">DSM 14656</strain>
    </source>
</reference>
<feature type="transmembrane region" description="Helical" evidence="1">
    <location>
        <begin position="358"/>
        <end position="379"/>
    </location>
</feature>
<protein>
    <submittedName>
        <fullName evidence="2">Efflux RND transporter permease subunit</fullName>
    </submittedName>
</protein>
<dbReference type="GO" id="GO:0042910">
    <property type="term" value="F:xenobiotic transmembrane transporter activity"/>
    <property type="evidence" value="ECO:0007669"/>
    <property type="project" value="TreeGrafter"/>
</dbReference>
<dbReference type="InterPro" id="IPR027463">
    <property type="entry name" value="AcrB_DN_DC_subdom"/>
</dbReference>
<dbReference type="SUPFAM" id="SSF82866">
    <property type="entry name" value="Multidrug efflux transporter AcrB transmembrane domain"/>
    <property type="match status" value="2"/>
</dbReference>
<dbReference type="SUPFAM" id="SSF82693">
    <property type="entry name" value="Multidrug efflux transporter AcrB pore domain, PN1, PN2, PC1 and PC2 subdomains"/>
    <property type="match status" value="3"/>
</dbReference>
<feature type="transmembrane region" description="Helical" evidence="1">
    <location>
        <begin position="429"/>
        <end position="449"/>
    </location>
</feature>
<feature type="transmembrane region" description="Helical" evidence="1">
    <location>
        <begin position="842"/>
        <end position="865"/>
    </location>
</feature>
<dbReference type="PRINTS" id="PR00702">
    <property type="entry name" value="ACRIFLAVINRP"/>
</dbReference>
<evidence type="ECO:0000313" key="2">
    <source>
        <dbReference type="EMBL" id="TFZ05962.1"/>
    </source>
</evidence>
<dbReference type="AlphaFoldDB" id="A0A4Z0C4U8"/>
<dbReference type="Proteomes" id="UP000298180">
    <property type="component" value="Unassembled WGS sequence"/>
</dbReference>
<dbReference type="Gene3D" id="3.30.70.1320">
    <property type="entry name" value="Multidrug efflux transporter AcrB pore domain like"/>
    <property type="match status" value="1"/>
</dbReference>
<dbReference type="GO" id="GO:0005886">
    <property type="term" value="C:plasma membrane"/>
    <property type="evidence" value="ECO:0007669"/>
    <property type="project" value="TreeGrafter"/>
</dbReference>
<dbReference type="PANTHER" id="PTHR32063:SF77">
    <property type="entry name" value="ACR FAMILY TRANSPORT PROTEIN"/>
    <property type="match status" value="1"/>
</dbReference>
<keyword evidence="3" id="KW-1185">Reference proteome</keyword>
<dbReference type="InterPro" id="IPR001036">
    <property type="entry name" value="Acrflvin-R"/>
</dbReference>
<feature type="transmembrane region" description="Helical" evidence="1">
    <location>
        <begin position="331"/>
        <end position="351"/>
    </location>
</feature>
<dbReference type="Gene3D" id="3.30.70.1430">
    <property type="entry name" value="Multidrug efflux transporter AcrB pore domain"/>
    <property type="match status" value="2"/>
</dbReference>
<feature type="transmembrane region" description="Helical" evidence="1">
    <location>
        <begin position="385"/>
        <end position="408"/>
    </location>
</feature>
<accession>A0A4Z0C4U8</accession>
<comment type="caution">
    <text evidence="2">The sequence shown here is derived from an EMBL/GenBank/DDBJ whole genome shotgun (WGS) entry which is preliminary data.</text>
</comment>
<feature type="transmembrane region" description="Helical" evidence="1">
    <location>
        <begin position="902"/>
        <end position="925"/>
    </location>
</feature>
<feature type="transmembrane region" description="Helical" evidence="1">
    <location>
        <begin position="516"/>
        <end position="536"/>
    </location>
</feature>
<dbReference type="RefSeq" id="WP_135262048.1">
    <property type="nucleotide sequence ID" value="NZ_SMLM01000001.1"/>
</dbReference>
<feature type="transmembrane region" description="Helical" evidence="1">
    <location>
        <begin position="461"/>
        <end position="479"/>
    </location>
</feature>
<keyword evidence="1" id="KW-0472">Membrane</keyword>
<dbReference type="Gene3D" id="3.30.2090.10">
    <property type="entry name" value="Multidrug efflux transporter AcrB TolC docking domain, DN and DC subdomains"/>
    <property type="match status" value="2"/>
</dbReference>